<dbReference type="NCBIfam" id="TIGR02304">
    <property type="entry name" value="aden_form_hyp"/>
    <property type="match status" value="1"/>
</dbReference>
<evidence type="ECO:0000313" key="2">
    <source>
        <dbReference type="Proteomes" id="UP001200557"/>
    </source>
</evidence>
<dbReference type="InterPro" id="IPR053158">
    <property type="entry name" value="CapK_Type1_Caps_Biosynth"/>
</dbReference>
<keyword evidence="2" id="KW-1185">Reference proteome</keyword>
<dbReference type="SUPFAM" id="SSF56801">
    <property type="entry name" value="Acetyl-CoA synthetase-like"/>
    <property type="match status" value="1"/>
</dbReference>
<dbReference type="RefSeq" id="WP_235224770.1">
    <property type="nucleotide sequence ID" value="NZ_JAKGAQ010000001.1"/>
</dbReference>
<dbReference type="EMBL" id="JAKGAQ010000001">
    <property type="protein sequence ID" value="MCF2870673.1"/>
    <property type="molecule type" value="Genomic_DNA"/>
</dbReference>
<dbReference type="Gene3D" id="3.40.50.12780">
    <property type="entry name" value="N-terminal domain of ligase-like"/>
    <property type="match status" value="1"/>
</dbReference>
<evidence type="ECO:0000313" key="1">
    <source>
        <dbReference type="EMBL" id="MCF2870673.1"/>
    </source>
</evidence>
<gene>
    <name evidence="1" type="ORF">L0664_06310</name>
</gene>
<sequence length="417" mass="46945">MIGPIEAIQSFVITRWRSRAGQSRGGFERWQNRAVRTWLKKRLPKVGFYKIADGQLSDLPVNDKATLMAHFDQFNTHGLTADAAWEVLKSGGQHGDLTVGASTGTSGNRGLFVVSEREKHRWLGAIVAKTMADLMWKPQRVAIILPQDTGLYGNANRLSFIKLRTFSVLEPPQDWRADLEQFDPTVIVAPPKMLRYFAQHNYAIRPVRVFSAAETLDRVDEWIANAFFDHPIRQIYMATEGLLAVSCAHGTLHLAEDSVAFEYESLGDGLVSPLITSFRRDTQIMARYRMNDVLRLSDTPCPCGSPLQPVAEIVGRMDDVFVFDGAVQITPDVMRNAVLDADRMITDFRLIQMSNDRVVLRLPPSVTSQTAQKACHAVQALLERFRTSAQVVLEQIDLPLQTNQKLRRVERRVSKDG</sequence>
<reference evidence="1 2" key="1">
    <citation type="submission" date="2022-01" db="EMBL/GenBank/DDBJ databases">
        <title>Octadecabacter sp. nov., isolated from a marine alga.</title>
        <authorList>
            <person name="Jin M.S."/>
            <person name="Kim H.M."/>
            <person name="Han D.M."/>
            <person name="Jung J.J."/>
            <person name="Jeon C.O."/>
        </authorList>
    </citation>
    <scope>NUCLEOTIDE SEQUENCE [LARGE SCALE GENOMIC DNA]</scope>
    <source>
        <strain evidence="1 2">G9-8</strain>
    </source>
</reference>
<comment type="caution">
    <text evidence="1">The sequence shown here is derived from an EMBL/GenBank/DDBJ whole genome shotgun (WGS) entry which is preliminary data.</text>
</comment>
<name>A0ABS9CU33_9RHOB</name>
<accession>A0ABS9CU33</accession>
<organism evidence="1 2">
    <name type="scientific">Octadecabacter dasysiphoniae</name>
    <dbReference type="NCBI Taxonomy" id="2909341"/>
    <lineage>
        <taxon>Bacteria</taxon>
        <taxon>Pseudomonadati</taxon>
        <taxon>Pseudomonadota</taxon>
        <taxon>Alphaproteobacteria</taxon>
        <taxon>Rhodobacterales</taxon>
        <taxon>Roseobacteraceae</taxon>
        <taxon>Octadecabacter</taxon>
    </lineage>
</organism>
<proteinExistence type="predicted"/>
<dbReference type="InterPro" id="IPR042099">
    <property type="entry name" value="ANL_N_sf"/>
</dbReference>
<dbReference type="PANTHER" id="PTHR36932">
    <property type="entry name" value="CAPSULAR POLYSACCHARIDE BIOSYNTHESIS PROTEIN"/>
    <property type="match status" value="1"/>
</dbReference>
<dbReference type="InterPro" id="IPR012685">
    <property type="entry name" value="CHP02304_F390_synth-rel"/>
</dbReference>
<dbReference type="PANTHER" id="PTHR36932:SF1">
    <property type="entry name" value="CAPSULAR POLYSACCHARIDE BIOSYNTHESIS PROTEIN"/>
    <property type="match status" value="1"/>
</dbReference>
<protein>
    <submittedName>
        <fullName evidence="1">CoF synthetase</fullName>
    </submittedName>
</protein>
<dbReference type="Proteomes" id="UP001200557">
    <property type="component" value="Unassembled WGS sequence"/>
</dbReference>